<accession>A0A835HKG7</accession>
<dbReference type="AlphaFoldDB" id="A0A835HKG7"/>
<name>A0A835HKG7_9MAGN</name>
<organism evidence="1 2">
    <name type="scientific">Coptis chinensis</name>
    <dbReference type="NCBI Taxonomy" id="261450"/>
    <lineage>
        <taxon>Eukaryota</taxon>
        <taxon>Viridiplantae</taxon>
        <taxon>Streptophyta</taxon>
        <taxon>Embryophyta</taxon>
        <taxon>Tracheophyta</taxon>
        <taxon>Spermatophyta</taxon>
        <taxon>Magnoliopsida</taxon>
        <taxon>Ranunculales</taxon>
        <taxon>Ranunculaceae</taxon>
        <taxon>Coptidoideae</taxon>
        <taxon>Coptis</taxon>
    </lineage>
</organism>
<evidence type="ECO:0000313" key="2">
    <source>
        <dbReference type="Proteomes" id="UP000631114"/>
    </source>
</evidence>
<proteinExistence type="predicted"/>
<keyword evidence="2" id="KW-1185">Reference proteome</keyword>
<dbReference type="EMBL" id="JADFTS010000006">
    <property type="protein sequence ID" value="KAF9599733.1"/>
    <property type="molecule type" value="Genomic_DNA"/>
</dbReference>
<protein>
    <submittedName>
        <fullName evidence="1">Uncharacterized protein</fullName>
    </submittedName>
</protein>
<comment type="caution">
    <text evidence="1">The sequence shown here is derived from an EMBL/GenBank/DDBJ whole genome shotgun (WGS) entry which is preliminary data.</text>
</comment>
<gene>
    <name evidence="1" type="ORF">IFM89_001679</name>
</gene>
<sequence>MVKTLRKRLKGLMPAFDIHSDLKIRLPVLQIQGFSMQIR</sequence>
<reference evidence="1 2" key="1">
    <citation type="submission" date="2020-10" db="EMBL/GenBank/DDBJ databases">
        <title>The Coptis chinensis genome and diversification of protoberbering-type alkaloids.</title>
        <authorList>
            <person name="Wang B."/>
            <person name="Shu S."/>
            <person name="Song C."/>
            <person name="Liu Y."/>
        </authorList>
    </citation>
    <scope>NUCLEOTIDE SEQUENCE [LARGE SCALE GENOMIC DNA]</scope>
    <source>
        <strain evidence="1">HL-2020</strain>
        <tissue evidence="1">Leaf</tissue>
    </source>
</reference>
<dbReference type="Proteomes" id="UP000631114">
    <property type="component" value="Unassembled WGS sequence"/>
</dbReference>
<evidence type="ECO:0000313" key="1">
    <source>
        <dbReference type="EMBL" id="KAF9599733.1"/>
    </source>
</evidence>